<dbReference type="Proteomes" id="UP000188318">
    <property type="component" value="Unassembled WGS sequence"/>
</dbReference>
<gene>
    <name evidence="1" type="ORF">ASPCADRAFT_157613</name>
</gene>
<organism evidence="1 2">
    <name type="scientific">Aspergillus carbonarius (strain ITEM 5010)</name>
    <dbReference type="NCBI Taxonomy" id="602072"/>
    <lineage>
        <taxon>Eukaryota</taxon>
        <taxon>Fungi</taxon>
        <taxon>Dikarya</taxon>
        <taxon>Ascomycota</taxon>
        <taxon>Pezizomycotina</taxon>
        <taxon>Eurotiomycetes</taxon>
        <taxon>Eurotiomycetidae</taxon>
        <taxon>Eurotiales</taxon>
        <taxon>Aspergillaceae</taxon>
        <taxon>Aspergillus</taxon>
        <taxon>Aspergillus subgen. Circumdati</taxon>
    </lineage>
</organism>
<name>A0A1R3R6A8_ASPC5</name>
<accession>A0A1R3R6A8</accession>
<keyword evidence="2" id="KW-1185">Reference proteome</keyword>
<reference evidence="2" key="1">
    <citation type="journal article" date="2017" name="Genome Biol.">
        <title>Comparative genomics reveals high biological diversity and specific adaptations in the industrially and medically important fungal genus Aspergillus.</title>
        <authorList>
            <person name="de Vries R.P."/>
            <person name="Riley R."/>
            <person name="Wiebenga A."/>
            <person name="Aguilar-Osorio G."/>
            <person name="Amillis S."/>
            <person name="Uchima C.A."/>
            <person name="Anderluh G."/>
            <person name="Asadollahi M."/>
            <person name="Askin M."/>
            <person name="Barry K."/>
            <person name="Battaglia E."/>
            <person name="Bayram O."/>
            <person name="Benocci T."/>
            <person name="Braus-Stromeyer S.A."/>
            <person name="Caldana C."/>
            <person name="Canovas D."/>
            <person name="Cerqueira G.C."/>
            <person name="Chen F."/>
            <person name="Chen W."/>
            <person name="Choi C."/>
            <person name="Clum A."/>
            <person name="Dos Santos R.A."/>
            <person name="Damasio A.R."/>
            <person name="Diallinas G."/>
            <person name="Emri T."/>
            <person name="Fekete E."/>
            <person name="Flipphi M."/>
            <person name="Freyberg S."/>
            <person name="Gallo A."/>
            <person name="Gournas C."/>
            <person name="Habgood R."/>
            <person name="Hainaut M."/>
            <person name="Harispe M.L."/>
            <person name="Henrissat B."/>
            <person name="Hilden K.S."/>
            <person name="Hope R."/>
            <person name="Hossain A."/>
            <person name="Karabika E."/>
            <person name="Karaffa L."/>
            <person name="Karanyi Z."/>
            <person name="Krasevec N."/>
            <person name="Kuo A."/>
            <person name="Kusch H."/>
            <person name="LaButti K."/>
            <person name="Lagendijk E.L."/>
            <person name="Lapidus A."/>
            <person name="Levasseur A."/>
            <person name="Lindquist E."/>
            <person name="Lipzen A."/>
            <person name="Logrieco A.F."/>
            <person name="MacCabe A."/>
            <person name="Maekelae M.R."/>
            <person name="Malavazi I."/>
            <person name="Melin P."/>
            <person name="Meyer V."/>
            <person name="Mielnichuk N."/>
            <person name="Miskei M."/>
            <person name="Molnar A.P."/>
            <person name="Mule G."/>
            <person name="Ngan C.Y."/>
            <person name="Orejas M."/>
            <person name="Orosz E."/>
            <person name="Ouedraogo J.P."/>
            <person name="Overkamp K.M."/>
            <person name="Park H.-S."/>
            <person name="Perrone G."/>
            <person name="Piumi F."/>
            <person name="Punt P.J."/>
            <person name="Ram A.F."/>
            <person name="Ramon A."/>
            <person name="Rauscher S."/>
            <person name="Record E."/>
            <person name="Riano-Pachon D.M."/>
            <person name="Robert V."/>
            <person name="Roehrig J."/>
            <person name="Ruller R."/>
            <person name="Salamov A."/>
            <person name="Salih N.S."/>
            <person name="Samson R.A."/>
            <person name="Sandor E."/>
            <person name="Sanguinetti M."/>
            <person name="Schuetze T."/>
            <person name="Sepcic K."/>
            <person name="Shelest E."/>
            <person name="Sherlock G."/>
            <person name="Sophianopoulou V."/>
            <person name="Squina F.M."/>
            <person name="Sun H."/>
            <person name="Susca A."/>
            <person name="Todd R.B."/>
            <person name="Tsang A."/>
            <person name="Unkles S.E."/>
            <person name="van de Wiele N."/>
            <person name="van Rossen-Uffink D."/>
            <person name="Oliveira J.V."/>
            <person name="Vesth T.C."/>
            <person name="Visser J."/>
            <person name="Yu J.-H."/>
            <person name="Zhou M."/>
            <person name="Andersen M.R."/>
            <person name="Archer D.B."/>
            <person name="Baker S.E."/>
            <person name="Benoit I."/>
            <person name="Brakhage A.A."/>
            <person name="Braus G.H."/>
            <person name="Fischer R."/>
            <person name="Frisvad J.C."/>
            <person name="Goldman G.H."/>
            <person name="Houbraken J."/>
            <person name="Oakley B."/>
            <person name="Pocsi I."/>
            <person name="Scazzocchio C."/>
            <person name="Seiboth B."/>
            <person name="vanKuyk P.A."/>
            <person name="Wortman J."/>
            <person name="Dyer P.S."/>
            <person name="Grigoriev I.V."/>
        </authorList>
    </citation>
    <scope>NUCLEOTIDE SEQUENCE [LARGE SCALE GENOMIC DNA]</scope>
    <source>
        <strain evidence="2">ITEM 5010</strain>
    </source>
</reference>
<dbReference type="AlphaFoldDB" id="A0A1R3R6A8"/>
<dbReference type="OrthoDB" id="10266325at2759"/>
<sequence>MMYEYKICKVRPNCTSACTVVAVVVTCVYHDILLSLRTASFPLNSLSSVKTLVEPGDQESRKLYQTSYTASKLPGRGNNPTTPTPCPTCERSKIKMPRDGPVHYDQSRRWLNIELNVACGVALQAVSALHLDHSMFDRCHIASHGIK</sequence>
<evidence type="ECO:0000313" key="2">
    <source>
        <dbReference type="Proteomes" id="UP000188318"/>
    </source>
</evidence>
<protein>
    <submittedName>
        <fullName evidence="1">Uncharacterized protein</fullName>
    </submittedName>
</protein>
<evidence type="ECO:0000313" key="1">
    <source>
        <dbReference type="EMBL" id="OOF90015.1"/>
    </source>
</evidence>
<dbReference type="VEuPathDB" id="FungiDB:ASPCADRAFT_157613"/>
<dbReference type="EMBL" id="KV907616">
    <property type="protein sequence ID" value="OOF90015.1"/>
    <property type="molecule type" value="Genomic_DNA"/>
</dbReference>
<proteinExistence type="predicted"/>